<evidence type="ECO:0000313" key="10">
    <source>
        <dbReference type="Proteomes" id="UP000811545"/>
    </source>
</evidence>
<keyword evidence="7 8" id="KW-0472">Membrane</keyword>
<keyword evidence="8" id="KW-1003">Cell membrane</keyword>
<dbReference type="InterPro" id="IPR010968">
    <property type="entry name" value="RnfE"/>
</dbReference>
<dbReference type="PIRSF" id="PIRSF006102">
    <property type="entry name" value="NQR_DE"/>
    <property type="match status" value="1"/>
</dbReference>
<dbReference type="AlphaFoldDB" id="A0A9E2BG01"/>
<feature type="transmembrane region" description="Helical" evidence="8">
    <location>
        <begin position="169"/>
        <end position="194"/>
    </location>
</feature>
<dbReference type="EC" id="7.-.-.-" evidence="8"/>
<proteinExistence type="inferred from homology"/>
<dbReference type="GO" id="GO:0005886">
    <property type="term" value="C:plasma membrane"/>
    <property type="evidence" value="ECO:0007669"/>
    <property type="project" value="UniProtKB-SubCell"/>
</dbReference>
<protein>
    <recommendedName>
        <fullName evidence="8">Ion-translocating oxidoreductase complex subunit E</fullName>
        <ecNumber evidence="8">7.-.-.-</ecNumber>
    </recommendedName>
    <alternativeName>
        <fullName evidence="8">Rnf electron transport complex subunit E</fullName>
    </alternativeName>
</protein>
<dbReference type="Proteomes" id="UP000811545">
    <property type="component" value="Unassembled WGS sequence"/>
</dbReference>
<gene>
    <name evidence="8 9" type="primary">rnfE</name>
    <name evidence="9" type="ORF">DDT42_00121</name>
</gene>
<evidence type="ECO:0000256" key="2">
    <source>
        <dbReference type="ARBA" id="ARBA00022448"/>
    </source>
</evidence>
<dbReference type="PANTHER" id="PTHR30586:SF0">
    <property type="entry name" value="ION-TRANSLOCATING OXIDOREDUCTASE COMPLEX SUBUNIT E"/>
    <property type="match status" value="1"/>
</dbReference>
<keyword evidence="2 8" id="KW-0813">Transport</keyword>
<feature type="transmembrane region" description="Helical" evidence="8">
    <location>
        <begin position="12"/>
        <end position="32"/>
    </location>
</feature>
<dbReference type="InterPro" id="IPR003667">
    <property type="entry name" value="NqrDE/RnfAE"/>
</dbReference>
<comment type="caution">
    <text evidence="9">The sequence shown here is derived from an EMBL/GenBank/DDBJ whole genome shotgun (WGS) entry which is preliminary data.</text>
</comment>
<evidence type="ECO:0000256" key="8">
    <source>
        <dbReference type="HAMAP-Rule" id="MF_00478"/>
    </source>
</evidence>
<evidence type="ECO:0000256" key="1">
    <source>
        <dbReference type="ARBA" id="ARBA00004127"/>
    </source>
</evidence>
<organism evidence="9 10">
    <name type="scientific">Psychracetigena formicireducens</name>
    <dbReference type="NCBI Taxonomy" id="2986056"/>
    <lineage>
        <taxon>Bacteria</taxon>
        <taxon>Bacillati</taxon>
        <taxon>Candidatus Lithacetigenota</taxon>
        <taxon>Candidatus Psychracetigena</taxon>
    </lineage>
</organism>
<dbReference type="GO" id="GO:0022900">
    <property type="term" value="P:electron transport chain"/>
    <property type="evidence" value="ECO:0007669"/>
    <property type="project" value="UniProtKB-UniRule"/>
</dbReference>
<comment type="similarity">
    <text evidence="8">Belongs to the NqrDE/RnfAE family.</text>
</comment>
<comment type="subcellular location">
    <subcellularLocation>
        <location evidence="8">Cell membrane</location>
        <topology evidence="8">Multi-pass membrane protein</topology>
    </subcellularLocation>
    <subcellularLocation>
        <location evidence="1">Endomembrane system</location>
        <topology evidence="1">Multi-pass membrane protein</topology>
    </subcellularLocation>
</comment>
<evidence type="ECO:0000256" key="4">
    <source>
        <dbReference type="ARBA" id="ARBA00022967"/>
    </source>
</evidence>
<dbReference type="GO" id="GO:0012505">
    <property type="term" value="C:endomembrane system"/>
    <property type="evidence" value="ECO:0007669"/>
    <property type="project" value="UniProtKB-SubCell"/>
</dbReference>
<keyword evidence="5 8" id="KW-0249">Electron transport</keyword>
<dbReference type="PANTHER" id="PTHR30586">
    <property type="entry name" value="ELECTRON TRANSPORT COMPLEX PROTEIN RNFE"/>
    <property type="match status" value="1"/>
</dbReference>
<feature type="transmembrane region" description="Helical" evidence="8">
    <location>
        <begin position="71"/>
        <end position="91"/>
    </location>
</feature>
<evidence type="ECO:0000256" key="7">
    <source>
        <dbReference type="ARBA" id="ARBA00023136"/>
    </source>
</evidence>
<evidence type="ECO:0000256" key="5">
    <source>
        <dbReference type="ARBA" id="ARBA00022982"/>
    </source>
</evidence>
<feature type="transmembrane region" description="Helical" evidence="8">
    <location>
        <begin position="38"/>
        <end position="59"/>
    </location>
</feature>
<evidence type="ECO:0000256" key="6">
    <source>
        <dbReference type="ARBA" id="ARBA00022989"/>
    </source>
</evidence>
<accession>A0A9E2BG01</accession>
<feature type="transmembrane region" description="Helical" evidence="8">
    <location>
        <begin position="127"/>
        <end position="149"/>
    </location>
</feature>
<name>A0A9E2BG01_PSYF1</name>
<keyword evidence="3 8" id="KW-0812">Transmembrane</keyword>
<dbReference type="NCBIfam" id="NF009070">
    <property type="entry name" value="PRK12405.1"/>
    <property type="match status" value="1"/>
</dbReference>
<dbReference type="EMBL" id="QLTW01000003">
    <property type="protein sequence ID" value="MBT9144289.1"/>
    <property type="molecule type" value="Genomic_DNA"/>
</dbReference>
<comment type="function">
    <text evidence="8">Part of a membrane-bound complex that couples electron transfer with translocation of ions across the membrane.</text>
</comment>
<dbReference type="HAMAP" id="MF_00478">
    <property type="entry name" value="RsxE_RnfE"/>
    <property type="match status" value="1"/>
</dbReference>
<sequence length="207" mass="22127">MKQLWKDFMNGIITENAVLKLMIGLCPVLAVSTTVMNGIGMGFATTFVLLGSNLTIALIRNIVPKEIRIPIFIIVIATFVIITDLSMAAYFPGLHKALGIFIPLIVVNCIIMGRAEAFASRNTLIRSIADGLGMGIGFILILILLSGARELLGKGTILGVSLPFDGFEPALIMILPPGAFFAIGIMIAIFNNLFKLKSNGGHKHGSS</sequence>
<dbReference type="NCBIfam" id="TIGR01948">
    <property type="entry name" value="rnfE"/>
    <property type="match status" value="1"/>
</dbReference>
<keyword evidence="4 8" id="KW-1278">Translocase</keyword>
<evidence type="ECO:0000313" key="9">
    <source>
        <dbReference type="EMBL" id="MBT9144289.1"/>
    </source>
</evidence>
<evidence type="ECO:0000256" key="3">
    <source>
        <dbReference type="ARBA" id="ARBA00022692"/>
    </source>
</evidence>
<feature type="transmembrane region" description="Helical" evidence="8">
    <location>
        <begin position="97"/>
        <end position="115"/>
    </location>
</feature>
<keyword evidence="6 8" id="KW-1133">Transmembrane helix</keyword>
<dbReference type="Pfam" id="PF02508">
    <property type="entry name" value="Rnf-Nqr"/>
    <property type="match status" value="1"/>
</dbReference>
<reference evidence="9 10" key="1">
    <citation type="journal article" date="2021" name="bioRxiv">
        <title>Unique metabolic strategies in Hadean analogues reveal hints for primordial physiology.</title>
        <authorList>
            <person name="Nobu M.K."/>
            <person name="Nakai R."/>
            <person name="Tamazawa S."/>
            <person name="Mori H."/>
            <person name="Toyoda A."/>
            <person name="Ijiri A."/>
            <person name="Suzuki S."/>
            <person name="Kurokawa K."/>
            <person name="Kamagata Y."/>
            <person name="Tamaki H."/>
        </authorList>
    </citation>
    <scope>NUCLEOTIDE SEQUENCE [LARGE SCALE GENOMIC DNA]</scope>
    <source>
        <strain evidence="9">BS525</strain>
    </source>
</reference>
<comment type="subunit">
    <text evidence="8">The complex is composed of six subunits: RnfA, RnfB, RnfC, RnfD, RnfE and RnfG.</text>
</comment>